<dbReference type="InterPro" id="IPR050951">
    <property type="entry name" value="Retrovirus_Pol_polyprotein"/>
</dbReference>
<protein>
    <recommendedName>
        <fullName evidence="2">Integrase catalytic domain-containing protein</fullName>
    </recommendedName>
</protein>
<dbReference type="PANTHER" id="PTHR37984">
    <property type="entry name" value="PROTEIN CBG26694"/>
    <property type="match status" value="1"/>
</dbReference>
<feature type="compositionally biased region" description="Acidic residues" evidence="1">
    <location>
        <begin position="270"/>
        <end position="279"/>
    </location>
</feature>
<dbReference type="InterPro" id="IPR012337">
    <property type="entry name" value="RNaseH-like_sf"/>
</dbReference>
<feature type="compositionally biased region" description="Low complexity" evidence="1">
    <location>
        <begin position="442"/>
        <end position="475"/>
    </location>
</feature>
<dbReference type="PROSITE" id="PS50994">
    <property type="entry name" value="INTEGRASE"/>
    <property type="match status" value="1"/>
</dbReference>
<evidence type="ECO:0000259" key="2">
    <source>
        <dbReference type="PROSITE" id="PS50994"/>
    </source>
</evidence>
<feature type="non-terminal residue" evidence="3">
    <location>
        <position position="1"/>
    </location>
</feature>
<accession>A0A6H5J635</accession>
<feature type="region of interest" description="Disordered" evidence="1">
    <location>
        <begin position="431"/>
        <end position="475"/>
    </location>
</feature>
<reference evidence="3 4" key="1">
    <citation type="submission" date="2020-02" db="EMBL/GenBank/DDBJ databases">
        <authorList>
            <person name="Ferguson B K."/>
        </authorList>
    </citation>
    <scope>NUCLEOTIDE SEQUENCE [LARGE SCALE GENOMIC DNA]</scope>
</reference>
<gene>
    <name evidence="3" type="ORF">TBRA_LOCUS15558</name>
</gene>
<evidence type="ECO:0000313" key="3">
    <source>
        <dbReference type="EMBL" id="CAB0043970.1"/>
    </source>
</evidence>
<feature type="compositionally biased region" description="Basic and acidic residues" evidence="1">
    <location>
        <begin position="172"/>
        <end position="181"/>
    </location>
</feature>
<evidence type="ECO:0000256" key="1">
    <source>
        <dbReference type="SAM" id="MobiDB-lite"/>
    </source>
</evidence>
<feature type="compositionally biased region" description="Basic and acidic residues" evidence="1">
    <location>
        <begin position="205"/>
        <end position="233"/>
    </location>
</feature>
<keyword evidence="4" id="KW-1185">Reference proteome</keyword>
<feature type="domain" description="Integrase catalytic" evidence="2">
    <location>
        <begin position="286"/>
        <end position="422"/>
    </location>
</feature>
<evidence type="ECO:0000313" key="4">
    <source>
        <dbReference type="Proteomes" id="UP000479190"/>
    </source>
</evidence>
<dbReference type="GO" id="GO:0015074">
    <property type="term" value="P:DNA integration"/>
    <property type="evidence" value="ECO:0007669"/>
    <property type="project" value="InterPro"/>
</dbReference>
<dbReference type="PANTHER" id="PTHR37984:SF15">
    <property type="entry name" value="INTEGRASE CATALYTIC DOMAIN-CONTAINING PROTEIN"/>
    <property type="match status" value="1"/>
</dbReference>
<dbReference type="Gene3D" id="3.30.420.10">
    <property type="entry name" value="Ribonuclease H-like superfamily/Ribonuclease H"/>
    <property type="match status" value="1"/>
</dbReference>
<name>A0A6H5J635_9HYME</name>
<dbReference type="SUPFAM" id="SSF53098">
    <property type="entry name" value="Ribonuclease H-like"/>
    <property type="match status" value="1"/>
</dbReference>
<feature type="region of interest" description="Disordered" evidence="1">
    <location>
        <begin position="162"/>
        <end position="283"/>
    </location>
</feature>
<dbReference type="InterPro" id="IPR001584">
    <property type="entry name" value="Integrase_cat-core"/>
</dbReference>
<sequence>LTKLVEQQRNKSCREAAYNELSCVLLAQSHTRNYIVVLSVRDHKRLWRASETARRTQRGNSTAEYCHLCDAKRTHCKRLLYKKERVKLQGIRDWSNRRPTGRPHKPVVTGTNNVVADCLSRNPVAEQINIMTRSADGLKRVNYKLTRTRVVRQKLKDTPKIIEANDDDTTESTEKVKDAAEIPKTNAQSIAAEVGKLQDEAETDSCGKEKVDSAGDASARDDSAVDDSARDDSAQGDSVVAEENENINAQNEDARDEDARSTAAVKSYSGEDDDAYESAEETKTRAVAIPDTTTETIADAFLKHFICIFGNPSIILSDQGTQFMSQTFRHIAKALRVKKVCTSAYHAASNGSLERSHHSLTEYLKRSAPLLTKIDFFNLVIVIGELDQRYRLLRARRSSSRRRRVQAPVAHTAPDTRHLGIPIFLVTPEHGCSSRSSRYRRATTTSPSNSSSFSTTRRGGCTSCYSSTRRSCSGS</sequence>
<dbReference type="EMBL" id="CADCXV010001365">
    <property type="protein sequence ID" value="CAB0043970.1"/>
    <property type="molecule type" value="Genomic_DNA"/>
</dbReference>
<dbReference type="InterPro" id="IPR036397">
    <property type="entry name" value="RNaseH_sf"/>
</dbReference>
<dbReference type="GO" id="GO:0003676">
    <property type="term" value="F:nucleic acid binding"/>
    <property type="evidence" value="ECO:0007669"/>
    <property type="project" value="InterPro"/>
</dbReference>
<dbReference type="Proteomes" id="UP000479190">
    <property type="component" value="Unassembled WGS sequence"/>
</dbReference>
<organism evidence="3 4">
    <name type="scientific">Trichogramma brassicae</name>
    <dbReference type="NCBI Taxonomy" id="86971"/>
    <lineage>
        <taxon>Eukaryota</taxon>
        <taxon>Metazoa</taxon>
        <taxon>Ecdysozoa</taxon>
        <taxon>Arthropoda</taxon>
        <taxon>Hexapoda</taxon>
        <taxon>Insecta</taxon>
        <taxon>Pterygota</taxon>
        <taxon>Neoptera</taxon>
        <taxon>Endopterygota</taxon>
        <taxon>Hymenoptera</taxon>
        <taxon>Apocrita</taxon>
        <taxon>Proctotrupomorpha</taxon>
        <taxon>Chalcidoidea</taxon>
        <taxon>Trichogrammatidae</taxon>
        <taxon>Trichogramma</taxon>
    </lineage>
</organism>
<dbReference type="AlphaFoldDB" id="A0A6H5J635"/>
<dbReference type="OrthoDB" id="5985335at2759"/>
<proteinExistence type="predicted"/>